<dbReference type="GO" id="GO:0080043">
    <property type="term" value="F:quercetin 3-O-glucosyltransferase activity"/>
    <property type="evidence" value="ECO:0000318"/>
    <property type="project" value="GO_Central"/>
</dbReference>
<dbReference type="InterPro" id="IPR002213">
    <property type="entry name" value="UDP_glucos_trans"/>
</dbReference>
<dbReference type="GO" id="GO:0080044">
    <property type="term" value="F:quercetin 7-O-glucosyltransferase activity"/>
    <property type="evidence" value="ECO:0000318"/>
    <property type="project" value="GO_Central"/>
</dbReference>
<sequence length="459" mass="50587">MDSEVKMPQRRGVGLVLFPLPLQGHINPMLQLATILHSRGFSITIVHTHFNSPNSSNYRNFTFLPISDGFSDGQASTDDVIELITALNVNCVAPFRDCLAGLLSDEQSEEPIACLISDATMHFTQAVADSLKLPRVVLRTSSPSSFLVFIAYPILRQKGFIPITDSEQLEAPLPNLPPLKVKDISIIETQNPEQVYELVDAMVNQTKASSGIIWNSFEHLEHSSLAALRQEFGIPMFPIGPFQKVCPCLSSSSSLLTQDRGCIAWIDAQAPMSVIYVSYGSIAAMSESEFMEIAWGLANSNCPFLWVVRPGSVRGSKRIDALPHDFLETVSGRCCIVKWAPQQEVLAHPALGGFWTHNGWNSTLESICEGVPMLCRPCFRDQMGNARYVSHVWRVGIQLEKGLDRGAIESGIRRLMVSKEGEEMRMRALKLKEQVDLSLGNGGSSSQSLDSLVAFLSSF</sequence>
<comment type="similarity">
    <text evidence="1">Belongs to the UDP-glycosyltransferase family.</text>
</comment>
<dbReference type="RefSeq" id="XP_010262907.1">
    <property type="nucleotide sequence ID" value="XM_010264605.1"/>
</dbReference>
<proteinExistence type="inferred from homology"/>
<dbReference type="FunCoup" id="A0A1U8A6N0">
    <property type="interactions" value="201"/>
</dbReference>
<dbReference type="eggNOG" id="KOG1192">
    <property type="taxonomic scope" value="Eukaryota"/>
</dbReference>
<name>A0A1U8A6N0_NELNU</name>
<evidence type="ECO:0000313" key="4">
    <source>
        <dbReference type="RefSeq" id="XP_010262907.1"/>
    </source>
</evidence>
<dbReference type="GO" id="GO:0005737">
    <property type="term" value="C:cytoplasm"/>
    <property type="evidence" value="ECO:0000318"/>
    <property type="project" value="GO_Central"/>
</dbReference>
<dbReference type="FunFam" id="3.40.50.2000:FF:000040">
    <property type="entry name" value="UDP-glycosyltransferase 76C1"/>
    <property type="match status" value="1"/>
</dbReference>
<dbReference type="SUPFAM" id="SSF53756">
    <property type="entry name" value="UDP-Glycosyltransferase/glycogen phosphorylase"/>
    <property type="match status" value="1"/>
</dbReference>
<evidence type="ECO:0000313" key="3">
    <source>
        <dbReference type="Proteomes" id="UP000189703"/>
    </source>
</evidence>
<protein>
    <submittedName>
        <fullName evidence="4">UDP-glycosyltransferase 76C4-like</fullName>
    </submittedName>
</protein>
<dbReference type="PANTHER" id="PTHR11926:SF1464">
    <property type="entry name" value="UDP-GLYCOSYLTRANSFERASE 76B1-LIKE"/>
    <property type="match status" value="1"/>
</dbReference>
<evidence type="ECO:0000256" key="2">
    <source>
        <dbReference type="ARBA" id="ARBA00022679"/>
    </source>
</evidence>
<dbReference type="Pfam" id="PF00201">
    <property type="entry name" value="UDPGT"/>
    <property type="match status" value="1"/>
</dbReference>
<dbReference type="GeneID" id="104601318"/>
<dbReference type="FunFam" id="3.40.50.2000:FF:000120">
    <property type="entry name" value="UDP-glycosyltransferase 76C1"/>
    <property type="match status" value="1"/>
</dbReference>
<keyword evidence="3" id="KW-1185">Reference proteome</keyword>
<dbReference type="OMA" id="DLMHIGK"/>
<keyword evidence="2" id="KW-0808">Transferase</keyword>
<organism evidence="3 4">
    <name type="scientific">Nelumbo nucifera</name>
    <name type="common">Sacred lotus</name>
    <dbReference type="NCBI Taxonomy" id="4432"/>
    <lineage>
        <taxon>Eukaryota</taxon>
        <taxon>Viridiplantae</taxon>
        <taxon>Streptophyta</taxon>
        <taxon>Embryophyta</taxon>
        <taxon>Tracheophyta</taxon>
        <taxon>Spermatophyta</taxon>
        <taxon>Magnoliopsida</taxon>
        <taxon>Proteales</taxon>
        <taxon>Nelumbonaceae</taxon>
        <taxon>Nelumbo</taxon>
    </lineage>
</organism>
<accession>A0A1U8A6N0</accession>
<gene>
    <name evidence="4" type="primary">LOC104601318</name>
</gene>
<dbReference type="Gene3D" id="3.40.50.2000">
    <property type="entry name" value="Glycogen Phosphorylase B"/>
    <property type="match status" value="2"/>
</dbReference>
<evidence type="ECO:0000256" key="1">
    <source>
        <dbReference type="ARBA" id="ARBA00009995"/>
    </source>
</evidence>
<reference evidence="4" key="1">
    <citation type="submission" date="2025-08" db="UniProtKB">
        <authorList>
            <consortium name="RefSeq"/>
        </authorList>
    </citation>
    <scope>IDENTIFICATION</scope>
</reference>
<dbReference type="InParanoid" id="A0A1U8A6N0"/>
<dbReference type="Proteomes" id="UP000189703">
    <property type="component" value="Unplaced"/>
</dbReference>
<dbReference type="AlphaFoldDB" id="A0A1U8A6N0"/>
<dbReference type="KEGG" id="nnu:104601318"/>
<dbReference type="OrthoDB" id="5835829at2759"/>
<dbReference type="PANTHER" id="PTHR11926">
    <property type="entry name" value="GLUCOSYL/GLUCURONOSYL TRANSFERASES"/>
    <property type="match status" value="1"/>
</dbReference>
<dbReference type="CDD" id="cd03784">
    <property type="entry name" value="GT1_Gtf-like"/>
    <property type="match status" value="1"/>
</dbReference>